<dbReference type="Proteomes" id="UP000253324">
    <property type="component" value="Unassembled WGS sequence"/>
</dbReference>
<protein>
    <submittedName>
        <fullName evidence="2">Uncharacterized protein</fullName>
    </submittedName>
</protein>
<keyword evidence="3" id="KW-1185">Reference proteome</keyword>
<reference evidence="2 3" key="1">
    <citation type="submission" date="2018-07" db="EMBL/GenBank/DDBJ databases">
        <title>Genomic Encyclopedia of Type Strains, Phase III (KMG-III): the genomes of soil and plant-associated and newly described type strains.</title>
        <authorList>
            <person name="Whitman W."/>
        </authorList>
    </citation>
    <scope>NUCLEOTIDE SEQUENCE [LARGE SCALE GENOMIC DNA]</scope>
    <source>
        <strain evidence="2 3">31-25a</strain>
    </source>
</reference>
<feature type="region of interest" description="Disordered" evidence="1">
    <location>
        <begin position="1"/>
        <end position="27"/>
    </location>
</feature>
<dbReference type="AlphaFoldDB" id="A0A368YZA4"/>
<evidence type="ECO:0000313" key="3">
    <source>
        <dbReference type="Proteomes" id="UP000253324"/>
    </source>
</evidence>
<gene>
    <name evidence="2" type="ORF">C7476_1057</name>
</gene>
<feature type="compositionally biased region" description="Basic residues" evidence="1">
    <location>
        <begin position="8"/>
        <end position="17"/>
    </location>
</feature>
<accession>A0A368YZA4</accession>
<evidence type="ECO:0000256" key="1">
    <source>
        <dbReference type="SAM" id="MobiDB-lite"/>
    </source>
</evidence>
<sequence>MADTRQMRMSKRSRHAKAGANPNAQEETDMDIVKLAAALVALSMLAGCNSTSTRNSWQRVENYFMNPARSCAAGYYDCTLRSSNSARDQSRGIRH</sequence>
<comment type="caution">
    <text evidence="2">The sequence shown here is derived from an EMBL/GenBank/DDBJ whole genome shotgun (WGS) entry which is preliminary data.</text>
</comment>
<name>A0A368YZA4_9HYPH</name>
<organism evidence="2 3">
    <name type="scientific">Phyllobacterium bourgognense</name>
    <dbReference type="NCBI Taxonomy" id="314236"/>
    <lineage>
        <taxon>Bacteria</taxon>
        <taxon>Pseudomonadati</taxon>
        <taxon>Pseudomonadota</taxon>
        <taxon>Alphaproteobacteria</taxon>
        <taxon>Hyphomicrobiales</taxon>
        <taxon>Phyllobacteriaceae</taxon>
        <taxon>Phyllobacterium</taxon>
    </lineage>
</organism>
<evidence type="ECO:0000313" key="2">
    <source>
        <dbReference type="EMBL" id="RCW83514.1"/>
    </source>
</evidence>
<dbReference type="EMBL" id="QPJM01000005">
    <property type="protein sequence ID" value="RCW83514.1"/>
    <property type="molecule type" value="Genomic_DNA"/>
</dbReference>
<proteinExistence type="predicted"/>